<reference evidence="2 3" key="1">
    <citation type="submission" date="2020-09" db="EMBL/GenBank/DDBJ databases">
        <title>De no assembly of potato wild relative species, Solanum commersonii.</title>
        <authorList>
            <person name="Cho K."/>
        </authorList>
    </citation>
    <scope>NUCLEOTIDE SEQUENCE [LARGE SCALE GENOMIC DNA]</scope>
    <source>
        <strain evidence="2">LZ3.2</strain>
        <tissue evidence="2">Leaf</tissue>
    </source>
</reference>
<dbReference type="AlphaFoldDB" id="A0A9J5YI08"/>
<name>A0A9J5YI08_SOLCO</name>
<dbReference type="Proteomes" id="UP000824120">
    <property type="component" value="Chromosome 6"/>
</dbReference>
<dbReference type="EMBL" id="JACXVP010000006">
    <property type="protein sequence ID" value="KAG5599685.1"/>
    <property type="molecule type" value="Genomic_DNA"/>
</dbReference>
<evidence type="ECO:0000256" key="1">
    <source>
        <dbReference type="SAM" id="MobiDB-lite"/>
    </source>
</evidence>
<evidence type="ECO:0000313" key="3">
    <source>
        <dbReference type="Proteomes" id="UP000824120"/>
    </source>
</evidence>
<evidence type="ECO:0000313" key="2">
    <source>
        <dbReference type="EMBL" id="KAG5599685.1"/>
    </source>
</evidence>
<comment type="caution">
    <text evidence="2">The sequence shown here is derived from an EMBL/GenBank/DDBJ whole genome shotgun (WGS) entry which is preliminary data.</text>
</comment>
<organism evidence="2 3">
    <name type="scientific">Solanum commersonii</name>
    <name type="common">Commerson's wild potato</name>
    <name type="synonym">Commerson's nightshade</name>
    <dbReference type="NCBI Taxonomy" id="4109"/>
    <lineage>
        <taxon>Eukaryota</taxon>
        <taxon>Viridiplantae</taxon>
        <taxon>Streptophyta</taxon>
        <taxon>Embryophyta</taxon>
        <taxon>Tracheophyta</taxon>
        <taxon>Spermatophyta</taxon>
        <taxon>Magnoliopsida</taxon>
        <taxon>eudicotyledons</taxon>
        <taxon>Gunneridae</taxon>
        <taxon>Pentapetalae</taxon>
        <taxon>asterids</taxon>
        <taxon>lamiids</taxon>
        <taxon>Solanales</taxon>
        <taxon>Solanaceae</taxon>
        <taxon>Solanoideae</taxon>
        <taxon>Solaneae</taxon>
        <taxon>Solanum</taxon>
    </lineage>
</organism>
<accession>A0A9J5YI08</accession>
<proteinExistence type="predicted"/>
<sequence length="91" mass="10572">MAPKAKNVAGSKQSQKGEAFGSFSSREPVQKFGKKAMERYGWEWLECQREAKYMSDEFVNEVWLQSQFLDIHWTVHELGLRFIFDNPGIAI</sequence>
<protein>
    <submittedName>
        <fullName evidence="2">Uncharacterized protein</fullName>
    </submittedName>
</protein>
<feature type="region of interest" description="Disordered" evidence="1">
    <location>
        <begin position="1"/>
        <end position="29"/>
    </location>
</feature>
<keyword evidence="3" id="KW-1185">Reference proteome</keyword>
<gene>
    <name evidence="2" type="ORF">H5410_031055</name>
</gene>
<feature type="compositionally biased region" description="Polar residues" evidence="1">
    <location>
        <begin position="10"/>
        <end position="27"/>
    </location>
</feature>